<dbReference type="EMBL" id="JADGII010000061">
    <property type="protein sequence ID" value="MBF0637743.1"/>
    <property type="molecule type" value="Genomic_DNA"/>
</dbReference>
<evidence type="ECO:0000313" key="7">
    <source>
        <dbReference type="EMBL" id="MBF0637743.1"/>
    </source>
</evidence>
<proteinExistence type="inferred from homology"/>
<dbReference type="NCBIfam" id="NF033543">
    <property type="entry name" value="transpos_IS256"/>
    <property type="match status" value="1"/>
</dbReference>
<keyword evidence="4 6" id="KW-0238">DNA-binding</keyword>
<evidence type="ECO:0000256" key="3">
    <source>
        <dbReference type="ARBA" id="ARBA00022578"/>
    </source>
</evidence>
<reference evidence="7 8" key="1">
    <citation type="journal article" date="2020" name="Microorganisms">
        <title>Simultaneous Genome Sequencing of Prosthecochloris ethylica and Desulfuromonas acetoxidans within a Syntrophic Mixture Reveals Unique Pili and Protein Interactions.</title>
        <authorList>
            <person name="Kyndt J.A."/>
            <person name="Van Beeumen J.J."/>
            <person name="Meyer T.E."/>
        </authorList>
    </citation>
    <scope>NUCLEOTIDE SEQUENCE [LARGE SCALE GENOMIC DNA]</scope>
    <source>
        <strain evidence="7 8">N3</strain>
    </source>
</reference>
<dbReference type="Pfam" id="PF00872">
    <property type="entry name" value="Transposase_mut"/>
    <property type="match status" value="1"/>
</dbReference>
<comment type="caution">
    <text evidence="7">The sequence shown here is derived from an EMBL/GenBank/DDBJ whole genome shotgun (WGS) entry which is preliminary data.</text>
</comment>
<organism evidence="7 8">
    <name type="scientific">Prosthecochloris ethylica</name>
    <dbReference type="NCBI Taxonomy" id="2743976"/>
    <lineage>
        <taxon>Bacteria</taxon>
        <taxon>Pseudomonadati</taxon>
        <taxon>Chlorobiota</taxon>
        <taxon>Chlorobiia</taxon>
        <taxon>Chlorobiales</taxon>
        <taxon>Chlorobiaceae</taxon>
        <taxon>Prosthecochloris</taxon>
    </lineage>
</organism>
<keyword evidence="3 6" id="KW-0815">Transposition</keyword>
<evidence type="ECO:0000256" key="5">
    <source>
        <dbReference type="ARBA" id="ARBA00023172"/>
    </source>
</evidence>
<protein>
    <recommendedName>
        <fullName evidence="6">Mutator family transposase</fullName>
    </recommendedName>
</protein>
<comment type="similarity">
    <text evidence="2 6">Belongs to the transposase mutator family.</text>
</comment>
<dbReference type="PANTHER" id="PTHR33217:SF9">
    <property type="entry name" value="MUTATOR FAMILY TRANSPOSASE"/>
    <property type="match status" value="1"/>
</dbReference>
<evidence type="ECO:0000313" key="8">
    <source>
        <dbReference type="Proteomes" id="UP000619838"/>
    </source>
</evidence>
<evidence type="ECO:0000256" key="6">
    <source>
        <dbReference type="RuleBase" id="RU365089"/>
    </source>
</evidence>
<keyword evidence="6" id="KW-0814">Transposable element</keyword>
<evidence type="ECO:0000256" key="4">
    <source>
        <dbReference type="ARBA" id="ARBA00023125"/>
    </source>
</evidence>
<keyword evidence="8" id="KW-1185">Reference proteome</keyword>
<keyword evidence="5 6" id="KW-0233">DNA recombination</keyword>
<evidence type="ECO:0000256" key="1">
    <source>
        <dbReference type="ARBA" id="ARBA00002190"/>
    </source>
</evidence>
<dbReference type="Proteomes" id="UP000619838">
    <property type="component" value="Unassembled WGS sequence"/>
</dbReference>
<evidence type="ECO:0000256" key="2">
    <source>
        <dbReference type="ARBA" id="ARBA00010961"/>
    </source>
</evidence>
<accession>A0ABR9XUP9</accession>
<comment type="function">
    <text evidence="1 6">Required for the transposition of the insertion element.</text>
</comment>
<dbReference type="PANTHER" id="PTHR33217">
    <property type="entry name" value="TRANSPOSASE FOR INSERTION SEQUENCE ELEMENT IS1081"/>
    <property type="match status" value="1"/>
</dbReference>
<sequence length="411" mass="46713">MNRESSMLHTLQSTSNPTLEEIARLGAERMLAMALEAEIQAFIEQYSSIKNAQGKAAVIRNGYLPERTITTSAGPISVKVPRSRSTVKNLKPFVSALIPKYMRKSLSIEEALPLFYLGGLSNNDFVPAFEKLFGELPAGFSSASVTRMKQLWLEEHKNWSKRDLSLSRYAYLWADGIHFNLRLDEGRLCVLVLIGATPEGNKELVAVCGGYRESTESWLEVLRDLKERNMPSPNLCIGDGALGFWKAIREVYPEAEHQRCWVHKTANVLDKLPKSVQPSAKSLIHDIYRAETEKKARTAYQRFQDRYQAKYPKAVENLMKDEASLFTFYQYPAEHWQHIRSTNVIESAFSTVRLRTAKTRGQGTMATTLAMVFKLAERAQKRWRRLRGYKLIPKVINGVKFIDGTEETLAA</sequence>
<gene>
    <name evidence="7" type="ORF">INT08_11295</name>
</gene>
<dbReference type="InterPro" id="IPR001207">
    <property type="entry name" value="Transposase_mutator"/>
</dbReference>
<name>A0ABR9XUP9_9CHLB</name>
<dbReference type="RefSeq" id="WP_194185849.1">
    <property type="nucleotide sequence ID" value="NZ_JADGII010000061.1"/>
</dbReference>
<dbReference type="PROSITE" id="PS01007">
    <property type="entry name" value="TRANSPOSASE_MUTATOR"/>
    <property type="match status" value="1"/>
</dbReference>